<name>A0A318V2M7_9GAMM</name>
<evidence type="ECO:0008006" key="4">
    <source>
        <dbReference type="Google" id="ProtNLM"/>
    </source>
</evidence>
<gene>
    <name evidence="2" type="ORF">DFP75_102206</name>
</gene>
<sequence>MDFSLLKAQRGWVSLPIIALLFIVASVSMHYQDRVLASYQWRGQLNEIEMEQQIWQDFQQAWIVSPSFTTAKASECLGFCELNDPNLEGSWFNKEGRLLHYRWESYESLPEESENSQVYYRLCATQNQQQYRCWWWRESQRISSGWVSASD</sequence>
<evidence type="ECO:0000256" key="1">
    <source>
        <dbReference type="SAM" id="Phobius"/>
    </source>
</evidence>
<protein>
    <recommendedName>
        <fullName evidence="4">MSHA biogenesis protein MshF</fullName>
    </recommendedName>
</protein>
<reference evidence="2 3" key="1">
    <citation type="submission" date="2018-06" db="EMBL/GenBank/DDBJ databases">
        <title>Genomic Encyclopedia of Type Strains, Phase III (KMG-III): the genomes of soil and plant-associated and newly described type strains.</title>
        <authorList>
            <person name="Whitman W."/>
        </authorList>
    </citation>
    <scope>NUCLEOTIDE SEQUENCE [LARGE SCALE GENOMIC DNA]</scope>
    <source>
        <strain evidence="2 3">CECT 7730</strain>
    </source>
</reference>
<keyword evidence="3" id="KW-1185">Reference proteome</keyword>
<proteinExistence type="predicted"/>
<dbReference type="Proteomes" id="UP000247551">
    <property type="component" value="Unassembled WGS sequence"/>
</dbReference>
<dbReference type="RefSeq" id="WP_110573237.1">
    <property type="nucleotide sequence ID" value="NZ_QKLW01000002.1"/>
</dbReference>
<keyword evidence="1" id="KW-1133">Transmembrane helix</keyword>
<accession>A0A318V2M7</accession>
<organism evidence="2 3">
    <name type="scientific">Marinomonas alcarazii</name>
    <dbReference type="NCBI Taxonomy" id="491949"/>
    <lineage>
        <taxon>Bacteria</taxon>
        <taxon>Pseudomonadati</taxon>
        <taxon>Pseudomonadota</taxon>
        <taxon>Gammaproteobacteria</taxon>
        <taxon>Oceanospirillales</taxon>
        <taxon>Oceanospirillaceae</taxon>
        <taxon>Marinomonas</taxon>
    </lineage>
</organism>
<evidence type="ECO:0000313" key="2">
    <source>
        <dbReference type="EMBL" id="PYF83116.1"/>
    </source>
</evidence>
<keyword evidence="1" id="KW-0812">Transmembrane</keyword>
<keyword evidence="1" id="KW-0472">Membrane</keyword>
<comment type="caution">
    <text evidence="2">The sequence shown here is derived from an EMBL/GenBank/DDBJ whole genome shotgun (WGS) entry which is preliminary data.</text>
</comment>
<dbReference type="AlphaFoldDB" id="A0A318V2M7"/>
<feature type="transmembrane region" description="Helical" evidence="1">
    <location>
        <begin position="12"/>
        <end position="31"/>
    </location>
</feature>
<evidence type="ECO:0000313" key="3">
    <source>
        <dbReference type="Proteomes" id="UP000247551"/>
    </source>
</evidence>
<dbReference type="EMBL" id="QKLW01000002">
    <property type="protein sequence ID" value="PYF83116.1"/>
    <property type="molecule type" value="Genomic_DNA"/>
</dbReference>